<keyword evidence="2" id="KW-1185">Reference proteome</keyword>
<sequence>MDMKDFIVFCKSGNPISGEDKELHVLLTQCSFEIQCEPFYTTIRPFNIHYLELFLSQINNVIMQLIQNMMTNSINFVIKLQFKCLHNRVMLEKRISII</sequence>
<dbReference type="EMBL" id="JACJHX010000013">
    <property type="protein sequence ID" value="MBA9028249.1"/>
    <property type="molecule type" value="Genomic_DNA"/>
</dbReference>
<evidence type="ECO:0000313" key="1">
    <source>
        <dbReference type="EMBL" id="MBA9028249.1"/>
    </source>
</evidence>
<protein>
    <submittedName>
        <fullName evidence="1">Uncharacterized protein</fullName>
    </submittedName>
</protein>
<dbReference type="Proteomes" id="UP000626697">
    <property type="component" value="Unassembled WGS sequence"/>
</dbReference>
<name>A0ABR6CT84_9BACI</name>
<gene>
    <name evidence="1" type="ORF">HNP81_003569</name>
</gene>
<proteinExistence type="predicted"/>
<reference evidence="1 2" key="1">
    <citation type="submission" date="2020-08" db="EMBL/GenBank/DDBJ databases">
        <title>Genomic Encyclopedia of Type Strains, Phase IV (KMG-IV): sequencing the most valuable type-strain genomes for metagenomic binning, comparative biology and taxonomic classification.</title>
        <authorList>
            <person name="Goeker M."/>
        </authorList>
    </citation>
    <scope>NUCLEOTIDE SEQUENCE [LARGE SCALE GENOMIC DNA]</scope>
    <source>
        <strain evidence="1 2">DSM 105481</strain>
    </source>
</reference>
<accession>A0ABR6CT84</accession>
<evidence type="ECO:0000313" key="2">
    <source>
        <dbReference type="Proteomes" id="UP000626697"/>
    </source>
</evidence>
<organism evidence="1 2">
    <name type="scientific">Peribacillus huizhouensis</name>
    <dbReference type="NCBI Taxonomy" id="1501239"/>
    <lineage>
        <taxon>Bacteria</taxon>
        <taxon>Bacillati</taxon>
        <taxon>Bacillota</taxon>
        <taxon>Bacilli</taxon>
        <taxon>Bacillales</taxon>
        <taxon>Bacillaceae</taxon>
        <taxon>Peribacillus</taxon>
    </lineage>
</organism>
<comment type="caution">
    <text evidence="1">The sequence shown here is derived from an EMBL/GenBank/DDBJ whole genome shotgun (WGS) entry which is preliminary data.</text>
</comment>